<feature type="region of interest" description="Disordered" evidence="4">
    <location>
        <begin position="145"/>
        <end position="169"/>
    </location>
</feature>
<organism evidence="7 8">
    <name type="scientific">Capronia epimyces CBS 606.96</name>
    <dbReference type="NCBI Taxonomy" id="1182542"/>
    <lineage>
        <taxon>Eukaryota</taxon>
        <taxon>Fungi</taxon>
        <taxon>Dikarya</taxon>
        <taxon>Ascomycota</taxon>
        <taxon>Pezizomycotina</taxon>
        <taxon>Eurotiomycetes</taxon>
        <taxon>Chaetothyriomycetidae</taxon>
        <taxon>Chaetothyriales</taxon>
        <taxon>Herpotrichiellaceae</taxon>
        <taxon>Capronia</taxon>
    </lineage>
</organism>
<dbReference type="GO" id="GO:0006574">
    <property type="term" value="P:L-valine catabolic process"/>
    <property type="evidence" value="ECO:0007669"/>
    <property type="project" value="TreeGrafter"/>
</dbReference>
<dbReference type="GO" id="GO:0005739">
    <property type="term" value="C:mitochondrion"/>
    <property type="evidence" value="ECO:0007669"/>
    <property type="project" value="TreeGrafter"/>
</dbReference>
<dbReference type="Pfam" id="PF03446">
    <property type="entry name" value="NAD_binding_2"/>
    <property type="match status" value="1"/>
</dbReference>
<dbReference type="PANTHER" id="PTHR22981:SF81">
    <property type="entry name" value="DEHYDROGENASE, PUTATIVE-RELATED"/>
    <property type="match status" value="1"/>
</dbReference>
<keyword evidence="2" id="KW-0520">NAD</keyword>
<feature type="domain" description="3-hydroxyisobutyrate dehydrogenase-like NAD-binding" evidence="6">
    <location>
        <begin position="194"/>
        <end position="308"/>
    </location>
</feature>
<feature type="compositionally biased region" description="Low complexity" evidence="4">
    <location>
        <begin position="149"/>
        <end position="162"/>
    </location>
</feature>
<proteinExistence type="predicted"/>
<dbReference type="eggNOG" id="KOG0409">
    <property type="taxonomic scope" value="Eukaryota"/>
</dbReference>
<evidence type="ECO:0000256" key="2">
    <source>
        <dbReference type="ARBA" id="ARBA00023027"/>
    </source>
</evidence>
<sequence length="327" mass="35093">MGYAMAANIRRNMAPSATLFVYDVYRPSCERFVAEFGTARDCKVKMVDSPKEAASHAQVIVSIIPTAANVREVYLDETNGVLAAPRLESRLILECSTIDAATARDVGGRLAAEGAGTYVDTPVSGGVPAAEAGTLSFLIGHAKPENQEQDQNQDQHQHQNQNLQPSHTPPARRIEATVSMMGAPNKIFWCGKLGAGLACKISNNYISCTVLLVVAEAMAIGVKSGVDPKLLYEVIHHSTGQTFMGDHVSPVPGVVAHAPSSNGWRLGFKTQMMTKDIGLGIEVAKELGIEPNMANAALDVWKAAAQDSRCIDRDGSSVWLRIVEDHE</sequence>
<dbReference type="InterPro" id="IPR008927">
    <property type="entry name" value="6-PGluconate_DH-like_C_sf"/>
</dbReference>
<feature type="domain" description="6-phosphogluconate dehydrogenase NADP-binding" evidence="5">
    <location>
        <begin position="1"/>
        <end position="142"/>
    </location>
</feature>
<dbReference type="InterPro" id="IPR006115">
    <property type="entry name" value="6PGDH_NADP-bd"/>
</dbReference>
<dbReference type="AlphaFoldDB" id="W9Y2P5"/>
<evidence type="ECO:0000256" key="3">
    <source>
        <dbReference type="PIRSR" id="PIRSR000103-1"/>
    </source>
</evidence>
<dbReference type="EMBL" id="AMGY01000003">
    <property type="protein sequence ID" value="EXJ86778.1"/>
    <property type="molecule type" value="Genomic_DNA"/>
</dbReference>
<dbReference type="InterPro" id="IPR015815">
    <property type="entry name" value="HIBADH-related"/>
</dbReference>
<gene>
    <name evidence="7" type="ORF">A1O3_03732</name>
</gene>
<evidence type="ECO:0008006" key="9">
    <source>
        <dbReference type="Google" id="ProtNLM"/>
    </source>
</evidence>
<dbReference type="GO" id="GO:0008442">
    <property type="term" value="F:3-hydroxyisobutyrate dehydrogenase activity"/>
    <property type="evidence" value="ECO:0007669"/>
    <property type="project" value="TreeGrafter"/>
</dbReference>
<evidence type="ECO:0000313" key="7">
    <source>
        <dbReference type="EMBL" id="EXJ86778.1"/>
    </source>
</evidence>
<protein>
    <recommendedName>
        <fullName evidence="9">3-hydroxyisobutyrate dehydrogenase</fullName>
    </recommendedName>
</protein>
<feature type="active site" evidence="3">
    <location>
        <position position="200"/>
    </location>
</feature>
<dbReference type="InterPro" id="IPR029154">
    <property type="entry name" value="HIBADH-like_NADP-bd"/>
</dbReference>
<reference evidence="7 8" key="1">
    <citation type="submission" date="2013-03" db="EMBL/GenBank/DDBJ databases">
        <title>The Genome Sequence of Capronia epimyces CBS 606.96.</title>
        <authorList>
            <consortium name="The Broad Institute Genomics Platform"/>
            <person name="Cuomo C."/>
            <person name="de Hoog S."/>
            <person name="Gorbushina A."/>
            <person name="Walker B."/>
            <person name="Young S.K."/>
            <person name="Zeng Q."/>
            <person name="Gargeya S."/>
            <person name="Fitzgerald M."/>
            <person name="Haas B."/>
            <person name="Abouelleil A."/>
            <person name="Allen A.W."/>
            <person name="Alvarado L."/>
            <person name="Arachchi H.M."/>
            <person name="Berlin A.M."/>
            <person name="Chapman S.B."/>
            <person name="Gainer-Dewar J."/>
            <person name="Goldberg J."/>
            <person name="Griggs A."/>
            <person name="Gujja S."/>
            <person name="Hansen M."/>
            <person name="Howarth C."/>
            <person name="Imamovic A."/>
            <person name="Ireland A."/>
            <person name="Larimer J."/>
            <person name="McCowan C."/>
            <person name="Murphy C."/>
            <person name="Pearson M."/>
            <person name="Poon T.W."/>
            <person name="Priest M."/>
            <person name="Roberts A."/>
            <person name="Saif S."/>
            <person name="Shea T."/>
            <person name="Sisk P."/>
            <person name="Sykes S."/>
            <person name="Wortman J."/>
            <person name="Nusbaum C."/>
            <person name="Birren B."/>
        </authorList>
    </citation>
    <scope>NUCLEOTIDE SEQUENCE [LARGE SCALE GENOMIC DNA]</scope>
    <source>
        <strain evidence="7 8">CBS 606.96</strain>
    </source>
</reference>
<dbReference type="GeneID" id="19167857"/>
<dbReference type="STRING" id="1182542.W9Y2P5"/>
<dbReference type="Gene3D" id="3.40.50.720">
    <property type="entry name" value="NAD(P)-binding Rossmann-like Domain"/>
    <property type="match status" value="1"/>
</dbReference>
<evidence type="ECO:0000313" key="8">
    <source>
        <dbReference type="Proteomes" id="UP000019478"/>
    </source>
</evidence>
<dbReference type="RefSeq" id="XP_007732057.1">
    <property type="nucleotide sequence ID" value="XM_007733867.1"/>
</dbReference>
<dbReference type="SUPFAM" id="SSF51735">
    <property type="entry name" value="NAD(P)-binding Rossmann-fold domains"/>
    <property type="match status" value="1"/>
</dbReference>
<keyword evidence="1" id="KW-0560">Oxidoreductase</keyword>
<dbReference type="Pfam" id="PF14833">
    <property type="entry name" value="NAD_binding_11"/>
    <property type="match status" value="1"/>
</dbReference>
<dbReference type="SUPFAM" id="SSF48179">
    <property type="entry name" value="6-phosphogluconate dehydrogenase C-terminal domain-like"/>
    <property type="match status" value="1"/>
</dbReference>
<name>W9Y2P5_9EURO</name>
<dbReference type="InterPro" id="IPR036291">
    <property type="entry name" value="NAD(P)-bd_dom_sf"/>
</dbReference>
<dbReference type="HOGENOM" id="CLU_035117_6_1_1"/>
<dbReference type="Proteomes" id="UP000019478">
    <property type="component" value="Unassembled WGS sequence"/>
</dbReference>
<keyword evidence="8" id="KW-1185">Reference proteome</keyword>
<accession>W9Y2P5</accession>
<dbReference type="GO" id="GO:0051287">
    <property type="term" value="F:NAD binding"/>
    <property type="evidence" value="ECO:0007669"/>
    <property type="project" value="InterPro"/>
</dbReference>
<dbReference type="Gene3D" id="1.10.1040.10">
    <property type="entry name" value="N-(1-d-carboxylethyl)-l-norvaline Dehydrogenase, domain 2"/>
    <property type="match status" value="1"/>
</dbReference>
<evidence type="ECO:0000259" key="5">
    <source>
        <dbReference type="Pfam" id="PF03446"/>
    </source>
</evidence>
<dbReference type="GO" id="GO:0050661">
    <property type="term" value="F:NADP binding"/>
    <property type="evidence" value="ECO:0007669"/>
    <property type="project" value="InterPro"/>
</dbReference>
<evidence type="ECO:0000256" key="4">
    <source>
        <dbReference type="SAM" id="MobiDB-lite"/>
    </source>
</evidence>
<dbReference type="PIRSF" id="PIRSF000103">
    <property type="entry name" value="HIBADH"/>
    <property type="match status" value="1"/>
</dbReference>
<evidence type="ECO:0000256" key="1">
    <source>
        <dbReference type="ARBA" id="ARBA00023002"/>
    </source>
</evidence>
<dbReference type="PANTHER" id="PTHR22981">
    <property type="entry name" value="3-HYDROXYISOBUTYRATE DEHYDROGENASE-RELATED"/>
    <property type="match status" value="1"/>
</dbReference>
<dbReference type="OrthoDB" id="21615at2759"/>
<evidence type="ECO:0000259" key="6">
    <source>
        <dbReference type="Pfam" id="PF14833"/>
    </source>
</evidence>
<comment type="caution">
    <text evidence="7">The sequence shown here is derived from an EMBL/GenBank/DDBJ whole genome shotgun (WGS) entry which is preliminary data.</text>
</comment>
<dbReference type="InterPro" id="IPR013328">
    <property type="entry name" value="6PGD_dom2"/>
</dbReference>